<accession>A0A0J6HF44</accession>
<keyword evidence="3" id="KW-1185">Reference proteome</keyword>
<dbReference type="AlphaFoldDB" id="A0A0J6HF44"/>
<dbReference type="EMBL" id="LT629746">
    <property type="protein sequence ID" value="SDT48694.1"/>
    <property type="molecule type" value="Genomic_DNA"/>
</dbReference>
<evidence type="ECO:0000313" key="3">
    <source>
        <dbReference type="Proteomes" id="UP000182814"/>
    </source>
</evidence>
<dbReference type="PATRIC" id="fig|163011.3.peg.3005"/>
<evidence type="ECO:0000313" key="1">
    <source>
        <dbReference type="EMBL" id="KAB0503441.1"/>
    </source>
</evidence>
<proteinExistence type="predicted"/>
<dbReference type="EMBL" id="VZPO01000006">
    <property type="protein sequence ID" value="KAB0503441.1"/>
    <property type="molecule type" value="Genomic_DNA"/>
</dbReference>
<evidence type="ECO:0000313" key="2">
    <source>
        <dbReference type="EMBL" id="SDT48694.1"/>
    </source>
</evidence>
<organism evidence="2 3">
    <name type="scientific">Pseudomonas lini</name>
    <dbReference type="NCBI Taxonomy" id="163011"/>
    <lineage>
        <taxon>Bacteria</taxon>
        <taxon>Pseudomonadati</taxon>
        <taxon>Pseudomonadota</taxon>
        <taxon>Gammaproteobacteria</taxon>
        <taxon>Pseudomonadales</taxon>
        <taxon>Pseudomonadaceae</taxon>
        <taxon>Pseudomonas</taxon>
    </lineage>
</organism>
<dbReference type="RefSeq" id="WP_048394788.1">
    <property type="nucleotide sequence ID" value="NZ_JYLB01000003.1"/>
</dbReference>
<dbReference type="Proteomes" id="UP000182814">
    <property type="component" value="Chromosome I"/>
</dbReference>
<dbReference type="Pfam" id="PF17263">
    <property type="entry name" value="DUF5329"/>
    <property type="match status" value="1"/>
</dbReference>
<reference evidence="2" key="1">
    <citation type="submission" date="2016-10" db="EMBL/GenBank/DDBJ databases">
        <authorList>
            <person name="de Groot N.N."/>
        </authorList>
    </citation>
    <scope>NUCLEOTIDE SEQUENCE [LARGE SCALE GENOMIC DNA]</scope>
    <source>
        <strain evidence="2">BS3782</strain>
    </source>
</reference>
<protein>
    <recommendedName>
        <fullName evidence="5">DUF5329 domain-containing protein</fullName>
    </recommendedName>
</protein>
<sequence length="132" mass="14767">MEILTGRFARPLSQWLIAAGIGLTAITLDALAQTPPQATQEINSLLDFVEHSECRFVRNGSEYPGPEARVHLQKKLTYLEDRNKVNSAEDFIELAATQSSMSGRAYEVRCPAGVQPASLWLKTELQRQRQSH</sequence>
<name>A0A0J6HF44_9PSED</name>
<evidence type="ECO:0008006" key="5">
    <source>
        <dbReference type="Google" id="ProtNLM"/>
    </source>
</evidence>
<dbReference type="InterPro" id="IPR035242">
    <property type="entry name" value="DUF5329"/>
</dbReference>
<gene>
    <name evidence="1" type="ORF">F7R14_16910</name>
    <name evidence="2" type="ORF">SAMN04490191_4708</name>
</gene>
<reference evidence="3" key="2">
    <citation type="submission" date="2016-10" db="EMBL/GenBank/DDBJ databases">
        <authorList>
            <person name="Varghese N."/>
            <person name="Submissions S."/>
        </authorList>
    </citation>
    <scope>NUCLEOTIDE SEQUENCE [LARGE SCALE GENOMIC DNA]</scope>
    <source>
        <strain evidence="3">BS3782</strain>
    </source>
</reference>
<evidence type="ECO:0000313" key="4">
    <source>
        <dbReference type="Proteomes" id="UP000434925"/>
    </source>
</evidence>
<reference evidence="1 4" key="3">
    <citation type="submission" date="2019-09" db="EMBL/GenBank/DDBJ databases">
        <title>Draft genome sequences of 48 bacterial type strains from the CCUG.</title>
        <authorList>
            <person name="Tunovic T."/>
            <person name="Pineiro-Iglesias B."/>
            <person name="Unosson C."/>
            <person name="Inganas E."/>
            <person name="Ohlen M."/>
            <person name="Cardew S."/>
            <person name="Jensie-Markopoulos S."/>
            <person name="Salva-Serra F."/>
            <person name="Jaen-Luchoro D."/>
            <person name="Karlsson R."/>
            <person name="Svensson-Stadler L."/>
            <person name="Chun J."/>
            <person name="Moore E."/>
        </authorList>
    </citation>
    <scope>NUCLEOTIDE SEQUENCE [LARGE SCALE GENOMIC DNA]</scope>
    <source>
        <strain evidence="1 4">CCUG 51522</strain>
    </source>
</reference>
<dbReference type="Proteomes" id="UP000434925">
    <property type="component" value="Unassembled WGS sequence"/>
</dbReference>